<dbReference type="GeneID" id="19948461"/>
<dbReference type="SUPFAM" id="SSF53613">
    <property type="entry name" value="Ribokinase-like"/>
    <property type="match status" value="1"/>
</dbReference>
<dbReference type="Pfam" id="PF00294">
    <property type="entry name" value="PfkB"/>
    <property type="match status" value="1"/>
</dbReference>
<organism evidence="2 3">
    <name type="scientific">Saprolegnia diclina (strain VS20)</name>
    <dbReference type="NCBI Taxonomy" id="1156394"/>
    <lineage>
        <taxon>Eukaryota</taxon>
        <taxon>Sar</taxon>
        <taxon>Stramenopiles</taxon>
        <taxon>Oomycota</taxon>
        <taxon>Saprolegniomycetes</taxon>
        <taxon>Saprolegniales</taxon>
        <taxon>Saprolegniaceae</taxon>
        <taxon>Saprolegnia</taxon>
    </lineage>
</organism>
<evidence type="ECO:0000259" key="1">
    <source>
        <dbReference type="Pfam" id="PF00294"/>
    </source>
</evidence>
<dbReference type="PANTHER" id="PTHR42774">
    <property type="entry name" value="PHOSPHOTRANSFERASE SYSTEM TRANSPORT PROTEIN"/>
    <property type="match status" value="1"/>
</dbReference>
<dbReference type="STRING" id="1156394.T0QJP7"/>
<dbReference type="EMBL" id="JH767153">
    <property type="protein sequence ID" value="EQC34936.1"/>
    <property type="molecule type" value="Genomic_DNA"/>
</dbReference>
<dbReference type="Proteomes" id="UP000030762">
    <property type="component" value="Unassembled WGS sequence"/>
</dbReference>
<dbReference type="InterPro" id="IPR011611">
    <property type="entry name" value="PfkB_dom"/>
</dbReference>
<dbReference type="AlphaFoldDB" id="T0QJP7"/>
<sequence length="296" mass="31660">MACVVVGIATVDLVHLVPDYPQEDSKTRIRVTRKVRGGNGTNVLVVSAQLNSFASYHWIGSLVDPSTNADARFIVDDLAAHGVYASSCQVHGSGAMPTSHIMLSDANGSRTIFHHRDLPEVSDDHVATALATLSDVAWVHFECRDALSQLRMIRVTRVTQPRATISLEVEGPRHAWDDVQQLLPHVAYAFIAQGYVTSLGHATALDFFTELTAMSAIATSDLRAVVVPWGADGAFVWCTATNVMDHVPVDPIAELLDTVGAGDTLVGATISALGAGLATRDAVAVSWREPNASRLD</sequence>
<accession>T0QJP7</accession>
<gene>
    <name evidence="2" type="ORF">SDRG_07734</name>
</gene>
<dbReference type="VEuPathDB" id="FungiDB:SDRG_07734"/>
<dbReference type="PANTHER" id="PTHR42774:SF3">
    <property type="entry name" value="KETOHEXOKINASE"/>
    <property type="match status" value="1"/>
</dbReference>
<evidence type="ECO:0000313" key="3">
    <source>
        <dbReference type="Proteomes" id="UP000030762"/>
    </source>
</evidence>
<dbReference type="OrthoDB" id="204058at2759"/>
<feature type="domain" description="Carbohydrate kinase PfkB" evidence="1">
    <location>
        <begin position="3"/>
        <end position="284"/>
    </location>
</feature>
<dbReference type="OMA" id="CDYVVFS"/>
<dbReference type="InterPro" id="IPR029056">
    <property type="entry name" value="Ribokinase-like"/>
</dbReference>
<proteinExistence type="predicted"/>
<dbReference type="InParanoid" id="T0QJP7"/>
<dbReference type="InterPro" id="IPR052562">
    <property type="entry name" value="Ketohexokinase-related"/>
</dbReference>
<keyword evidence="3" id="KW-1185">Reference proteome</keyword>
<evidence type="ECO:0000313" key="2">
    <source>
        <dbReference type="EMBL" id="EQC34936.1"/>
    </source>
</evidence>
<dbReference type="eggNOG" id="KOG2947">
    <property type="taxonomic scope" value="Eukaryota"/>
</dbReference>
<protein>
    <recommendedName>
        <fullName evidence="1">Carbohydrate kinase PfkB domain-containing protein</fullName>
    </recommendedName>
</protein>
<dbReference type="RefSeq" id="XP_008611808.1">
    <property type="nucleotide sequence ID" value="XM_008613586.1"/>
</dbReference>
<dbReference type="Gene3D" id="3.40.1190.20">
    <property type="match status" value="1"/>
</dbReference>
<name>T0QJP7_SAPDV</name>
<reference evidence="2 3" key="1">
    <citation type="submission" date="2012-04" db="EMBL/GenBank/DDBJ databases">
        <title>The Genome Sequence of Saprolegnia declina VS20.</title>
        <authorList>
            <consortium name="The Broad Institute Genome Sequencing Platform"/>
            <person name="Russ C."/>
            <person name="Nusbaum C."/>
            <person name="Tyler B."/>
            <person name="van West P."/>
            <person name="Dieguez-Uribeondo J."/>
            <person name="de Bruijn I."/>
            <person name="Tripathy S."/>
            <person name="Jiang R."/>
            <person name="Young S.K."/>
            <person name="Zeng Q."/>
            <person name="Gargeya S."/>
            <person name="Fitzgerald M."/>
            <person name="Haas B."/>
            <person name="Abouelleil A."/>
            <person name="Alvarado L."/>
            <person name="Arachchi H.M."/>
            <person name="Berlin A."/>
            <person name="Chapman S.B."/>
            <person name="Goldberg J."/>
            <person name="Griggs A."/>
            <person name="Gujja S."/>
            <person name="Hansen M."/>
            <person name="Howarth C."/>
            <person name="Imamovic A."/>
            <person name="Larimer J."/>
            <person name="McCowen C."/>
            <person name="Montmayeur A."/>
            <person name="Murphy C."/>
            <person name="Neiman D."/>
            <person name="Pearson M."/>
            <person name="Priest M."/>
            <person name="Roberts A."/>
            <person name="Saif S."/>
            <person name="Shea T."/>
            <person name="Sisk P."/>
            <person name="Sykes S."/>
            <person name="Wortman J."/>
            <person name="Nusbaum C."/>
            <person name="Birren B."/>
        </authorList>
    </citation>
    <scope>NUCLEOTIDE SEQUENCE [LARGE SCALE GENOMIC DNA]</scope>
    <source>
        <strain evidence="2 3">VS20</strain>
    </source>
</reference>